<dbReference type="Gene3D" id="2.30.280.10">
    <property type="entry name" value="SRA-YDG"/>
    <property type="match status" value="1"/>
</dbReference>
<evidence type="ECO:0000256" key="1">
    <source>
        <dbReference type="ARBA" id="ARBA00004584"/>
    </source>
</evidence>
<proteinExistence type="predicted"/>
<evidence type="ECO:0000256" key="2">
    <source>
        <dbReference type="ARBA" id="ARBA00023242"/>
    </source>
</evidence>
<feature type="domain" description="YDG" evidence="4">
    <location>
        <begin position="45"/>
        <end position="206"/>
    </location>
</feature>
<dbReference type="GO" id="GO:0003690">
    <property type="term" value="F:double-stranded DNA binding"/>
    <property type="evidence" value="ECO:0007669"/>
    <property type="project" value="TreeGrafter"/>
</dbReference>
<dbReference type="Pfam" id="PF02182">
    <property type="entry name" value="SAD_SRA"/>
    <property type="match status" value="1"/>
</dbReference>
<accession>A0A1R3J0H9</accession>
<evidence type="ECO:0000313" key="6">
    <source>
        <dbReference type="Proteomes" id="UP000188268"/>
    </source>
</evidence>
<dbReference type="EMBL" id="AWWV01009014">
    <property type="protein sequence ID" value="OMO88337.1"/>
    <property type="molecule type" value="Genomic_DNA"/>
</dbReference>
<dbReference type="InterPro" id="IPR036987">
    <property type="entry name" value="SRA-YDG_sf"/>
</dbReference>
<evidence type="ECO:0000313" key="5">
    <source>
        <dbReference type="EMBL" id="OMO88337.1"/>
    </source>
</evidence>
<keyword evidence="2 3" id="KW-0539">Nucleus</keyword>
<organism evidence="5 6">
    <name type="scientific">Corchorus capsularis</name>
    <name type="common">Jute</name>
    <dbReference type="NCBI Taxonomy" id="210143"/>
    <lineage>
        <taxon>Eukaryota</taxon>
        <taxon>Viridiplantae</taxon>
        <taxon>Streptophyta</taxon>
        <taxon>Embryophyta</taxon>
        <taxon>Tracheophyta</taxon>
        <taxon>Spermatophyta</taxon>
        <taxon>Magnoliopsida</taxon>
        <taxon>eudicotyledons</taxon>
        <taxon>Gunneridae</taxon>
        <taxon>Pentapetalae</taxon>
        <taxon>rosids</taxon>
        <taxon>malvids</taxon>
        <taxon>Malvales</taxon>
        <taxon>Malvaceae</taxon>
        <taxon>Grewioideae</taxon>
        <taxon>Apeibeae</taxon>
        <taxon>Corchorus</taxon>
    </lineage>
</organism>
<dbReference type="PANTHER" id="PTHR45660:SF55">
    <property type="entry name" value="HISTONE-LYSINE N-METHYLTRANSFERASE, H3 LYSINE-9 SPECIFIC SUVH5-LIKE"/>
    <property type="match status" value="1"/>
</dbReference>
<dbReference type="GO" id="GO:0000775">
    <property type="term" value="C:chromosome, centromeric region"/>
    <property type="evidence" value="ECO:0007669"/>
    <property type="project" value="UniProtKB-SubCell"/>
</dbReference>
<dbReference type="InterPro" id="IPR003105">
    <property type="entry name" value="SRA_YDG"/>
</dbReference>
<evidence type="ECO:0000256" key="3">
    <source>
        <dbReference type="PROSITE-ProRule" id="PRU00358"/>
    </source>
</evidence>
<sequence>MDSVRPKLGNNGSFLKPKLESQAGKRVVHNGVDFKRVVFNEEWYANRRKIKEALSFYRRLLVDRELFAKLEKETNLDGEKKSGVATSIVNSGRYDNVEGITPNTFTYCGEGENPNFGRKPKDQKLAGGNLALKNSSVSKMPVKVIRKVNTFDDSISKQHSDSMAAASEGNDCGYKYVYYGLYKVTKYWSERKGHSGTIVYKFSLKKVDEKEPEHEFGGNETEQGMVML</sequence>
<dbReference type="GO" id="GO:0005634">
    <property type="term" value="C:nucleus"/>
    <property type="evidence" value="ECO:0007669"/>
    <property type="project" value="UniProtKB-SubCell"/>
</dbReference>
<protein>
    <submittedName>
        <fullName evidence="5">SRA-YDG domain-containing protein</fullName>
    </submittedName>
</protein>
<dbReference type="SUPFAM" id="SSF88697">
    <property type="entry name" value="PUA domain-like"/>
    <property type="match status" value="1"/>
</dbReference>
<keyword evidence="6" id="KW-1185">Reference proteome</keyword>
<dbReference type="GO" id="GO:0042054">
    <property type="term" value="F:histone methyltransferase activity"/>
    <property type="evidence" value="ECO:0007669"/>
    <property type="project" value="TreeGrafter"/>
</dbReference>
<dbReference type="InterPro" id="IPR051357">
    <property type="entry name" value="H3K9_HMTase_SUVAR3-9"/>
</dbReference>
<dbReference type="PANTHER" id="PTHR45660">
    <property type="entry name" value="HISTONE-LYSINE N-METHYLTRANSFERASE SETMAR"/>
    <property type="match status" value="1"/>
</dbReference>
<comment type="subcellular location">
    <subcellularLocation>
        <location evidence="1">Chromosome</location>
        <location evidence="1">Centromere</location>
    </subcellularLocation>
    <subcellularLocation>
        <location evidence="3">Nucleus</location>
    </subcellularLocation>
</comment>
<dbReference type="STRING" id="210143.A0A1R3J0H9"/>
<evidence type="ECO:0000259" key="4">
    <source>
        <dbReference type="PROSITE" id="PS51015"/>
    </source>
</evidence>
<dbReference type="OrthoDB" id="5792673at2759"/>
<dbReference type="PROSITE" id="PS51015">
    <property type="entry name" value="YDG"/>
    <property type="match status" value="1"/>
</dbReference>
<gene>
    <name evidence="5" type="ORF">CCACVL1_08464</name>
</gene>
<reference evidence="5 6" key="1">
    <citation type="submission" date="2013-09" db="EMBL/GenBank/DDBJ databases">
        <title>Corchorus capsularis genome sequencing.</title>
        <authorList>
            <person name="Alam M."/>
            <person name="Haque M.S."/>
            <person name="Islam M.S."/>
            <person name="Emdad E.M."/>
            <person name="Islam M.M."/>
            <person name="Ahmed B."/>
            <person name="Halim A."/>
            <person name="Hossen Q.M.M."/>
            <person name="Hossain M.Z."/>
            <person name="Ahmed R."/>
            <person name="Khan M.M."/>
            <person name="Islam R."/>
            <person name="Rashid M.M."/>
            <person name="Khan S.A."/>
            <person name="Rahman M.S."/>
            <person name="Alam M."/>
        </authorList>
    </citation>
    <scope>NUCLEOTIDE SEQUENCE [LARGE SCALE GENOMIC DNA]</scope>
    <source>
        <strain evidence="6">cv. CVL-1</strain>
        <tissue evidence="5">Whole seedling</tissue>
    </source>
</reference>
<dbReference type="Gramene" id="OMO88337">
    <property type="protein sequence ID" value="OMO88337"/>
    <property type="gene ID" value="CCACVL1_08464"/>
</dbReference>
<dbReference type="Proteomes" id="UP000188268">
    <property type="component" value="Unassembled WGS sequence"/>
</dbReference>
<comment type="caution">
    <text evidence="5">The sequence shown here is derived from an EMBL/GenBank/DDBJ whole genome shotgun (WGS) entry which is preliminary data.</text>
</comment>
<dbReference type="SMART" id="SM00466">
    <property type="entry name" value="SRA"/>
    <property type="match status" value="1"/>
</dbReference>
<name>A0A1R3J0H9_COCAP</name>
<dbReference type="AlphaFoldDB" id="A0A1R3J0H9"/>
<dbReference type="InterPro" id="IPR015947">
    <property type="entry name" value="PUA-like_sf"/>
</dbReference>